<dbReference type="SUPFAM" id="SSF56112">
    <property type="entry name" value="Protein kinase-like (PK-like)"/>
    <property type="match status" value="1"/>
</dbReference>
<accession>A0AAV1BYZ1</accession>
<evidence type="ECO:0000313" key="18">
    <source>
        <dbReference type="Proteomes" id="UP001161247"/>
    </source>
</evidence>
<dbReference type="Pfam" id="PF13947">
    <property type="entry name" value="GUB_WAK_bind"/>
    <property type="match status" value="1"/>
</dbReference>
<dbReference type="PROSITE" id="PS50011">
    <property type="entry name" value="PROTEIN_KINASE_DOM"/>
    <property type="match status" value="1"/>
</dbReference>
<dbReference type="SMART" id="SM00220">
    <property type="entry name" value="S_TKc"/>
    <property type="match status" value="1"/>
</dbReference>
<sequence>MMMMMMIRVTLMVALIIIPFFCSLISPQPILAGNQQPTSHPDDDDDLCAAKQCWPDGPAVRFPWFLQGMQPESCGFNSSYKLHCDHLNRTILQLSPSSIQVSVRDIDYSSPEMFVQLLQTCLVKQLLDRNLSTLDFQNRTQQNIFGELNFTFTLLNCSSHHFGLFPVPCLGNERYGIYAVGTDEIIIGDPVGRDDRLWESCTKMNHTITSSVPLDILSEGEGHLYWPTFPPCESCEARGGICRWVNRTANLIGCRVLEGNRVKRHSEILKILQISGTIIGCLVLIILILGASYLAYSTVKLDRENRIRLKKFLEDYVAMKPTRYSYAEIKKITNEFKVKLGGGGYGNVYKGQVGKDVFVAVKLLHNSSENGEEFINEVGTMGTIHHVNVVRLLGFCADGYKRALVYEFLPNGSLDKFIFPNCQPQQTLGMQRLQHIAIGIARGIEYLHQGCEQRILHFDIKPHNILLDHNYNPKISDFGLAKLCDKGRSHVSMTAARGTMGYIAPEVFSRHLGANVSYKSDIYSFGKLLLEMVGQRKNVDANVKNLSQANFPEWVYKRLVNGEEFGMIQDVEDGPEMNQIARKLAKVGLWCIQWSPVDRPSISTVLQLLEGSGETLSLPPNPFTTSSSGNAINPADPSEHGMPTLAAISELE</sequence>
<dbReference type="GO" id="GO:0005524">
    <property type="term" value="F:ATP binding"/>
    <property type="evidence" value="ECO:0007669"/>
    <property type="project" value="UniProtKB-UniRule"/>
</dbReference>
<dbReference type="InterPro" id="IPR017441">
    <property type="entry name" value="Protein_kinase_ATP_BS"/>
</dbReference>
<keyword evidence="9 14" id="KW-1133">Transmembrane helix</keyword>
<reference evidence="17" key="1">
    <citation type="submission" date="2023-03" db="EMBL/GenBank/DDBJ databases">
        <authorList>
            <person name="Julca I."/>
        </authorList>
    </citation>
    <scope>NUCLEOTIDE SEQUENCE</scope>
</reference>
<organism evidence="17 18">
    <name type="scientific">Oldenlandia corymbosa var. corymbosa</name>
    <dbReference type="NCBI Taxonomy" id="529605"/>
    <lineage>
        <taxon>Eukaryota</taxon>
        <taxon>Viridiplantae</taxon>
        <taxon>Streptophyta</taxon>
        <taxon>Embryophyta</taxon>
        <taxon>Tracheophyta</taxon>
        <taxon>Spermatophyta</taxon>
        <taxon>Magnoliopsida</taxon>
        <taxon>eudicotyledons</taxon>
        <taxon>Gunneridae</taxon>
        <taxon>Pentapetalae</taxon>
        <taxon>asterids</taxon>
        <taxon>lamiids</taxon>
        <taxon>Gentianales</taxon>
        <taxon>Rubiaceae</taxon>
        <taxon>Rubioideae</taxon>
        <taxon>Spermacoceae</taxon>
        <taxon>Hedyotis-Oldenlandia complex</taxon>
        <taxon>Oldenlandia</taxon>
    </lineage>
</organism>
<evidence type="ECO:0000313" key="17">
    <source>
        <dbReference type="EMBL" id="CAI9088505.1"/>
    </source>
</evidence>
<evidence type="ECO:0000256" key="3">
    <source>
        <dbReference type="ARBA" id="ARBA00022679"/>
    </source>
</evidence>
<dbReference type="GO" id="GO:0030247">
    <property type="term" value="F:polysaccharide binding"/>
    <property type="evidence" value="ECO:0007669"/>
    <property type="project" value="InterPro"/>
</dbReference>
<dbReference type="InterPro" id="IPR008271">
    <property type="entry name" value="Ser/Thr_kinase_AS"/>
</dbReference>
<evidence type="ECO:0000256" key="1">
    <source>
        <dbReference type="ARBA" id="ARBA00004479"/>
    </source>
</evidence>
<dbReference type="InterPro" id="IPR000719">
    <property type="entry name" value="Prot_kinase_dom"/>
</dbReference>
<feature type="domain" description="Protein kinase" evidence="16">
    <location>
        <begin position="334"/>
        <end position="624"/>
    </location>
</feature>
<keyword evidence="2" id="KW-0723">Serine/threonine-protein kinase</keyword>
<keyword evidence="7" id="KW-0418">Kinase</keyword>
<evidence type="ECO:0000256" key="12">
    <source>
        <dbReference type="PROSITE-ProRule" id="PRU10141"/>
    </source>
</evidence>
<keyword evidence="10 14" id="KW-0472">Membrane</keyword>
<evidence type="ECO:0000256" key="7">
    <source>
        <dbReference type="ARBA" id="ARBA00022777"/>
    </source>
</evidence>
<keyword evidence="5 15" id="KW-0732">Signal</keyword>
<dbReference type="Proteomes" id="UP001161247">
    <property type="component" value="Chromosome 1"/>
</dbReference>
<keyword evidence="8 12" id="KW-0067">ATP-binding</keyword>
<evidence type="ECO:0000256" key="11">
    <source>
        <dbReference type="ARBA" id="ARBA00023180"/>
    </source>
</evidence>
<protein>
    <submittedName>
        <fullName evidence="17">OLC1v1022841C1</fullName>
    </submittedName>
</protein>
<keyword evidence="11" id="KW-0325">Glycoprotein</keyword>
<dbReference type="PANTHER" id="PTHR27009">
    <property type="entry name" value="RUST RESISTANCE KINASE LR10-RELATED"/>
    <property type="match status" value="1"/>
</dbReference>
<dbReference type="PROSITE" id="PS00108">
    <property type="entry name" value="PROTEIN_KINASE_ST"/>
    <property type="match status" value="1"/>
</dbReference>
<dbReference type="AlphaFoldDB" id="A0AAV1BYZ1"/>
<evidence type="ECO:0000256" key="14">
    <source>
        <dbReference type="SAM" id="Phobius"/>
    </source>
</evidence>
<dbReference type="FunFam" id="1.10.510.10:FF:000590">
    <property type="entry name" value="PR5-like receptor kinase"/>
    <property type="match status" value="1"/>
</dbReference>
<dbReference type="Gene3D" id="3.30.200.20">
    <property type="entry name" value="Phosphorylase Kinase, domain 1"/>
    <property type="match status" value="1"/>
</dbReference>
<feature type="region of interest" description="Disordered" evidence="13">
    <location>
        <begin position="617"/>
        <end position="652"/>
    </location>
</feature>
<keyword evidence="4 14" id="KW-0812">Transmembrane</keyword>
<dbReference type="InterPro" id="IPR045874">
    <property type="entry name" value="LRK10/LRL21-25-like"/>
</dbReference>
<dbReference type="Gene3D" id="1.10.510.10">
    <property type="entry name" value="Transferase(Phosphotransferase) domain 1"/>
    <property type="match status" value="1"/>
</dbReference>
<evidence type="ECO:0000256" key="15">
    <source>
        <dbReference type="SAM" id="SignalP"/>
    </source>
</evidence>
<evidence type="ECO:0000256" key="9">
    <source>
        <dbReference type="ARBA" id="ARBA00022989"/>
    </source>
</evidence>
<evidence type="ECO:0000256" key="8">
    <source>
        <dbReference type="ARBA" id="ARBA00022840"/>
    </source>
</evidence>
<feature type="signal peptide" evidence="15">
    <location>
        <begin position="1"/>
        <end position="27"/>
    </location>
</feature>
<keyword evidence="6 12" id="KW-0547">Nucleotide-binding</keyword>
<dbReference type="GO" id="GO:0016020">
    <property type="term" value="C:membrane"/>
    <property type="evidence" value="ECO:0007669"/>
    <property type="project" value="UniProtKB-SubCell"/>
</dbReference>
<evidence type="ECO:0000256" key="10">
    <source>
        <dbReference type="ARBA" id="ARBA00023136"/>
    </source>
</evidence>
<proteinExistence type="predicted"/>
<dbReference type="GO" id="GO:0004674">
    <property type="term" value="F:protein serine/threonine kinase activity"/>
    <property type="evidence" value="ECO:0007669"/>
    <property type="project" value="UniProtKB-KW"/>
</dbReference>
<gene>
    <name evidence="17" type="ORF">OLC1_LOCUS1075</name>
</gene>
<evidence type="ECO:0000259" key="16">
    <source>
        <dbReference type="PROSITE" id="PS50011"/>
    </source>
</evidence>
<evidence type="ECO:0000256" key="13">
    <source>
        <dbReference type="SAM" id="MobiDB-lite"/>
    </source>
</evidence>
<keyword evidence="18" id="KW-1185">Reference proteome</keyword>
<dbReference type="InterPro" id="IPR025287">
    <property type="entry name" value="WAK_GUB"/>
</dbReference>
<comment type="subcellular location">
    <subcellularLocation>
        <location evidence="1">Membrane</location>
        <topology evidence="1">Single-pass type I membrane protein</topology>
    </subcellularLocation>
</comment>
<dbReference type="FunFam" id="3.30.200.20:FF:000178">
    <property type="entry name" value="serine/threonine-protein kinase PBS1-like"/>
    <property type="match status" value="1"/>
</dbReference>
<evidence type="ECO:0000256" key="5">
    <source>
        <dbReference type="ARBA" id="ARBA00022729"/>
    </source>
</evidence>
<dbReference type="Pfam" id="PF00069">
    <property type="entry name" value="Pkinase"/>
    <property type="match status" value="1"/>
</dbReference>
<feature type="transmembrane region" description="Helical" evidence="14">
    <location>
        <begin position="271"/>
        <end position="296"/>
    </location>
</feature>
<evidence type="ECO:0000256" key="6">
    <source>
        <dbReference type="ARBA" id="ARBA00022741"/>
    </source>
</evidence>
<feature type="chain" id="PRO_5043482963" evidence="15">
    <location>
        <begin position="28"/>
        <end position="652"/>
    </location>
</feature>
<dbReference type="EMBL" id="OX459118">
    <property type="protein sequence ID" value="CAI9088505.1"/>
    <property type="molecule type" value="Genomic_DNA"/>
</dbReference>
<feature type="binding site" evidence="12">
    <location>
        <position position="362"/>
    </location>
    <ligand>
        <name>ATP</name>
        <dbReference type="ChEBI" id="CHEBI:30616"/>
    </ligand>
</feature>
<dbReference type="PROSITE" id="PS00107">
    <property type="entry name" value="PROTEIN_KINASE_ATP"/>
    <property type="match status" value="1"/>
</dbReference>
<dbReference type="InterPro" id="IPR011009">
    <property type="entry name" value="Kinase-like_dom_sf"/>
</dbReference>
<name>A0AAV1BYZ1_OLDCO</name>
<evidence type="ECO:0000256" key="2">
    <source>
        <dbReference type="ARBA" id="ARBA00022527"/>
    </source>
</evidence>
<evidence type="ECO:0000256" key="4">
    <source>
        <dbReference type="ARBA" id="ARBA00022692"/>
    </source>
</evidence>
<keyword evidence="3" id="KW-0808">Transferase</keyword>